<organism evidence="1 2">
    <name type="scientific">Funneliformis geosporum</name>
    <dbReference type="NCBI Taxonomy" id="1117311"/>
    <lineage>
        <taxon>Eukaryota</taxon>
        <taxon>Fungi</taxon>
        <taxon>Fungi incertae sedis</taxon>
        <taxon>Mucoromycota</taxon>
        <taxon>Glomeromycotina</taxon>
        <taxon>Glomeromycetes</taxon>
        <taxon>Glomerales</taxon>
        <taxon>Glomeraceae</taxon>
        <taxon>Funneliformis</taxon>
    </lineage>
</organism>
<name>A0A9W4WY29_9GLOM</name>
<feature type="non-terminal residue" evidence="1">
    <location>
        <position position="1"/>
    </location>
</feature>
<protein>
    <submittedName>
        <fullName evidence="1">8307_t:CDS:1</fullName>
    </submittedName>
</protein>
<evidence type="ECO:0000313" key="2">
    <source>
        <dbReference type="Proteomes" id="UP001153678"/>
    </source>
</evidence>
<evidence type="ECO:0000313" key="1">
    <source>
        <dbReference type="EMBL" id="CAI2194145.1"/>
    </source>
</evidence>
<gene>
    <name evidence="1" type="ORF">FWILDA_LOCUS16429</name>
</gene>
<dbReference type="EMBL" id="CAMKVN010010514">
    <property type="protein sequence ID" value="CAI2194145.1"/>
    <property type="molecule type" value="Genomic_DNA"/>
</dbReference>
<dbReference type="Proteomes" id="UP001153678">
    <property type="component" value="Unassembled WGS sequence"/>
</dbReference>
<sequence length="190" mass="21998">TLSSDAVPERMSDCFFYRNLWWEKGEFSKKAKWKEITLPYVLATNITIEDYEERTEEFNIHRYWEWSNGKILIYEFPSMLHEVDISAIVKQINKQCGNADGTDAKNYGFSSTRTRNRNCGKEADASFRLTKLTVTAQNGSNGDNRPWPNLVVKVAYSETLDHVEEALQYWLSPSCTYDCIIVKIDPVSQD</sequence>
<keyword evidence="2" id="KW-1185">Reference proteome</keyword>
<dbReference type="AlphaFoldDB" id="A0A9W4WY29"/>
<comment type="caution">
    <text evidence="1">The sequence shown here is derived from an EMBL/GenBank/DDBJ whole genome shotgun (WGS) entry which is preliminary data.</text>
</comment>
<accession>A0A9W4WY29</accession>
<reference evidence="1" key="1">
    <citation type="submission" date="2022-08" db="EMBL/GenBank/DDBJ databases">
        <authorList>
            <person name="Kallberg Y."/>
            <person name="Tangrot J."/>
            <person name="Rosling A."/>
        </authorList>
    </citation>
    <scope>NUCLEOTIDE SEQUENCE</scope>
    <source>
        <strain evidence="1">Wild A</strain>
    </source>
</reference>
<proteinExistence type="predicted"/>
<dbReference type="OrthoDB" id="76567at2759"/>